<evidence type="ECO:0000313" key="9">
    <source>
        <dbReference type="Proteomes" id="UP001320245"/>
    </source>
</evidence>
<evidence type="ECO:0000256" key="6">
    <source>
        <dbReference type="SAM" id="MobiDB-lite"/>
    </source>
</evidence>
<comment type="cofactor">
    <cofactor evidence="1">
        <name>FAD</name>
        <dbReference type="ChEBI" id="CHEBI:57692"/>
    </cofactor>
</comment>
<dbReference type="GO" id="GO:0004657">
    <property type="term" value="F:proline dehydrogenase activity"/>
    <property type="evidence" value="ECO:0007669"/>
    <property type="project" value="TreeGrafter"/>
</dbReference>
<proteinExistence type="inferred from homology"/>
<dbReference type="InterPro" id="IPR045170">
    <property type="entry name" value="MTOX"/>
</dbReference>
<dbReference type="GO" id="GO:0008115">
    <property type="term" value="F:sarcosine oxidase activity"/>
    <property type="evidence" value="ECO:0007669"/>
    <property type="project" value="TreeGrafter"/>
</dbReference>
<dbReference type="AlphaFoldDB" id="A0AAN9U8L3"/>
<accession>A0AAN9U8L3</accession>
<protein>
    <recommendedName>
        <fullName evidence="7">FAD dependent oxidoreductase domain-containing protein</fullName>
    </recommendedName>
</protein>
<dbReference type="InterPro" id="IPR036188">
    <property type="entry name" value="FAD/NAD-bd_sf"/>
</dbReference>
<feature type="region of interest" description="Disordered" evidence="6">
    <location>
        <begin position="77"/>
        <end position="108"/>
    </location>
</feature>
<feature type="domain" description="FAD dependent oxidoreductase" evidence="7">
    <location>
        <begin position="49"/>
        <end position="478"/>
    </location>
</feature>
<dbReference type="SUPFAM" id="SSF51905">
    <property type="entry name" value="FAD/NAD(P)-binding domain"/>
    <property type="match status" value="1"/>
</dbReference>
<dbReference type="InterPro" id="IPR006076">
    <property type="entry name" value="FAD-dep_OxRdtase"/>
</dbReference>
<name>A0AAN9U8L3_9PEZI</name>
<evidence type="ECO:0000256" key="4">
    <source>
        <dbReference type="ARBA" id="ARBA00022827"/>
    </source>
</evidence>
<gene>
    <name evidence="8" type="ORF">SLS53_004512</name>
</gene>
<dbReference type="Pfam" id="PF01266">
    <property type="entry name" value="DAO"/>
    <property type="match status" value="1"/>
</dbReference>
<dbReference type="PANTHER" id="PTHR10961">
    <property type="entry name" value="PEROXISOMAL SARCOSINE OXIDASE"/>
    <property type="match status" value="1"/>
</dbReference>
<feature type="compositionally biased region" description="Low complexity" evidence="6">
    <location>
        <begin position="161"/>
        <end position="173"/>
    </location>
</feature>
<dbReference type="GO" id="GO:0050660">
    <property type="term" value="F:flavin adenine dinucleotide binding"/>
    <property type="evidence" value="ECO:0007669"/>
    <property type="project" value="InterPro"/>
</dbReference>
<organism evidence="8 9">
    <name type="scientific">Cytospora paraplurivora</name>
    <dbReference type="NCBI Taxonomy" id="2898453"/>
    <lineage>
        <taxon>Eukaryota</taxon>
        <taxon>Fungi</taxon>
        <taxon>Dikarya</taxon>
        <taxon>Ascomycota</taxon>
        <taxon>Pezizomycotina</taxon>
        <taxon>Sordariomycetes</taxon>
        <taxon>Sordariomycetidae</taxon>
        <taxon>Diaporthales</taxon>
        <taxon>Cytosporaceae</taxon>
        <taxon>Cytospora</taxon>
    </lineage>
</organism>
<evidence type="ECO:0000256" key="2">
    <source>
        <dbReference type="ARBA" id="ARBA00010989"/>
    </source>
</evidence>
<evidence type="ECO:0000256" key="3">
    <source>
        <dbReference type="ARBA" id="ARBA00022630"/>
    </source>
</evidence>
<feature type="compositionally biased region" description="Low complexity" evidence="6">
    <location>
        <begin position="11"/>
        <end position="37"/>
    </location>
</feature>
<evidence type="ECO:0000256" key="1">
    <source>
        <dbReference type="ARBA" id="ARBA00001974"/>
    </source>
</evidence>
<evidence type="ECO:0000256" key="5">
    <source>
        <dbReference type="ARBA" id="ARBA00023002"/>
    </source>
</evidence>
<keyword evidence="3" id="KW-0285">Flavoprotein</keyword>
<comment type="caution">
    <text evidence="8">The sequence shown here is derived from an EMBL/GenBank/DDBJ whole genome shotgun (WGS) entry which is preliminary data.</text>
</comment>
<evidence type="ECO:0000313" key="8">
    <source>
        <dbReference type="EMBL" id="KAK7742367.1"/>
    </source>
</evidence>
<dbReference type="EMBL" id="JAJSPL020000015">
    <property type="protein sequence ID" value="KAK7742367.1"/>
    <property type="molecule type" value="Genomic_DNA"/>
</dbReference>
<dbReference type="GO" id="GO:0050031">
    <property type="term" value="F:L-pipecolate oxidase activity"/>
    <property type="evidence" value="ECO:0007669"/>
    <property type="project" value="TreeGrafter"/>
</dbReference>
<evidence type="ECO:0000259" key="7">
    <source>
        <dbReference type="Pfam" id="PF01266"/>
    </source>
</evidence>
<dbReference type="Gene3D" id="3.30.9.10">
    <property type="entry name" value="D-Amino Acid Oxidase, subunit A, domain 2"/>
    <property type="match status" value="1"/>
</dbReference>
<feature type="compositionally biased region" description="Low complexity" evidence="6">
    <location>
        <begin position="82"/>
        <end position="100"/>
    </location>
</feature>
<sequence length="542" mass="57921">MSDPNPPSSPPHSSTTSSVPNSSSPSTFYPFTTTTPTKGQQKDNVPSSILIVGSGVFGLSTALSLTRHPRFTNTQITIVDRSSSPSTTSSSGREQQQQQQVFPSRDASSIDTSRIIRADYADPAYAALAAQAQEIWRLPDGPGGDGRYQETGLMIVADAGSSSSSSESTPASSVAVQAAPTTTKKKSGLDYARSSWENVKSLASAADQPSTLRDKIEELPSAEAIRAAYGTGGGTGTWGYINRLSGWADAEACMDWLYRTVQATGRVSFVSGTAASLVVSLYNRRTPEVRGVRLTTGEELAADLTVLAAGAWTSSLVDLTGRAVSTGQVLAYMDITDEEQARLRGVPTLLNLSTGYFIITPAGNTLKVARHAYGYLNPSVSPNGNKPISAPVTHLTDPSLSIPESDQVGLRQALREMIPWSDLHDRPFKSTRLCWYTDTPDGDFIIDYHSDYKGLFIATGGSGHGFKFLPVIGDKITDCIVGQCPEAFKGKWSFRKEGLPAATSWDKVVTEDGSRGGDPGLLLQEEMAKSRGRIGSRTISRL</sequence>
<dbReference type="PANTHER" id="PTHR10961:SF46">
    <property type="entry name" value="PEROXISOMAL SARCOSINE OXIDASE"/>
    <property type="match status" value="1"/>
</dbReference>
<keyword evidence="9" id="KW-1185">Reference proteome</keyword>
<feature type="compositionally biased region" description="Pro residues" evidence="6">
    <location>
        <begin position="1"/>
        <end position="10"/>
    </location>
</feature>
<feature type="region of interest" description="Disordered" evidence="6">
    <location>
        <begin position="1"/>
        <end position="44"/>
    </location>
</feature>
<reference evidence="8 9" key="1">
    <citation type="journal article" date="2023" name="PLoS ONE">
        <title>Cytospora paraplurivora sp. nov. isolated from orchards with fruit tree decline syndrome in Ontario, Canada.</title>
        <authorList>
            <person name="Ilyukhin E."/>
            <person name="Nguyen H.D.T."/>
            <person name="Castle A.J."/>
            <person name="Ellouze W."/>
        </authorList>
    </citation>
    <scope>NUCLEOTIDE SEQUENCE [LARGE SCALE GENOMIC DNA]</scope>
    <source>
        <strain evidence="8 9">FDS-564</strain>
    </source>
</reference>
<comment type="similarity">
    <text evidence="2">Belongs to the MSOX/MTOX family.</text>
</comment>
<dbReference type="Gene3D" id="3.50.50.60">
    <property type="entry name" value="FAD/NAD(P)-binding domain"/>
    <property type="match status" value="1"/>
</dbReference>
<keyword evidence="4" id="KW-0274">FAD</keyword>
<dbReference type="Proteomes" id="UP001320245">
    <property type="component" value="Unassembled WGS sequence"/>
</dbReference>
<feature type="region of interest" description="Disordered" evidence="6">
    <location>
        <begin position="160"/>
        <end position="180"/>
    </location>
</feature>
<keyword evidence="5" id="KW-0560">Oxidoreductase</keyword>